<keyword evidence="4" id="KW-1185">Reference proteome</keyword>
<dbReference type="OrthoDB" id="9803598at2"/>
<sequence>MLQPFSTHSPRKKGGSWTRIDSNLGSPEKLASQLASFPGFIWLDSAVTQPGSVSILTAWPDRILRGKMSDDWSQVETVLQEGITAGKPGGLYGWVGYDGQFVLGVYPHALLYDHESNEWFDCGGFWQKWQSEAPFEPAPFTQNTPEIPFQALVSKENFLAQVRRAQDYIRAGDIYQVNLSHPWRASWPPGTPFLPLYQRLRQVSPAPHAACLNLEGTTLFSASPELFLKLSGRTIATHPIKGTRPRYPQDPPRDAASARDLLACDKERAELLMITDLERNDLGQVCEFGSVQVPDLWRVESFAQVYHLVSTVIGVLRPGISHASAFRACFPGGSITGAPKKRAREIISELEPYPRGLYTGAIGFFGFDGESQWSIAIRTAVKKGDEITFHAGSGIVADSIAEKEWEETYHKASGILAAWSQPNQ</sequence>
<dbReference type="InterPro" id="IPR019999">
    <property type="entry name" value="Anth_synth_I-like"/>
</dbReference>
<name>A0A4R7SRX0_9BACT</name>
<dbReference type="EMBL" id="SOCA01000001">
    <property type="protein sequence ID" value="TDU81744.1"/>
    <property type="molecule type" value="Genomic_DNA"/>
</dbReference>
<evidence type="ECO:0000313" key="3">
    <source>
        <dbReference type="EMBL" id="TDU81744.1"/>
    </source>
</evidence>
<dbReference type="GO" id="GO:0046820">
    <property type="term" value="F:4-amino-4-deoxychorismate synthase activity"/>
    <property type="evidence" value="ECO:0007669"/>
    <property type="project" value="TreeGrafter"/>
</dbReference>
<reference evidence="3 4" key="1">
    <citation type="submission" date="2019-03" db="EMBL/GenBank/DDBJ databases">
        <title>Genomic Encyclopedia of Archaeal and Bacterial Type Strains, Phase II (KMG-II): from individual species to whole genera.</title>
        <authorList>
            <person name="Goeker M."/>
        </authorList>
    </citation>
    <scope>NUCLEOTIDE SEQUENCE [LARGE SCALE GENOMIC DNA]</scope>
    <source>
        <strain evidence="3 4">ATCC 25309</strain>
    </source>
</reference>
<dbReference type="GO" id="GO:0000162">
    <property type="term" value="P:L-tryptophan biosynthetic process"/>
    <property type="evidence" value="ECO:0007669"/>
    <property type="project" value="TreeGrafter"/>
</dbReference>
<dbReference type="InterPro" id="IPR005801">
    <property type="entry name" value="ADC_synthase"/>
</dbReference>
<evidence type="ECO:0000256" key="1">
    <source>
        <dbReference type="SAM" id="MobiDB-lite"/>
    </source>
</evidence>
<organism evidence="3 4">
    <name type="scientific">Prosthecobacter fusiformis</name>
    <dbReference type="NCBI Taxonomy" id="48464"/>
    <lineage>
        <taxon>Bacteria</taxon>
        <taxon>Pseudomonadati</taxon>
        <taxon>Verrucomicrobiota</taxon>
        <taxon>Verrucomicrobiia</taxon>
        <taxon>Verrucomicrobiales</taxon>
        <taxon>Verrucomicrobiaceae</taxon>
        <taxon>Prosthecobacter</taxon>
    </lineage>
</organism>
<dbReference type="PANTHER" id="PTHR11236:SF50">
    <property type="entry name" value="AMINODEOXYCHORISMATE SYNTHASE COMPONENT 1"/>
    <property type="match status" value="1"/>
</dbReference>
<accession>A0A4R7SRX0</accession>
<dbReference type="SUPFAM" id="SSF56322">
    <property type="entry name" value="ADC synthase"/>
    <property type="match status" value="1"/>
</dbReference>
<dbReference type="PANTHER" id="PTHR11236">
    <property type="entry name" value="AMINOBENZOATE/ANTHRANILATE SYNTHASE"/>
    <property type="match status" value="1"/>
</dbReference>
<dbReference type="PRINTS" id="PR00095">
    <property type="entry name" value="ANTSNTHASEI"/>
</dbReference>
<comment type="caution">
    <text evidence="3">The sequence shown here is derived from an EMBL/GenBank/DDBJ whole genome shotgun (WGS) entry which is preliminary data.</text>
</comment>
<feature type="region of interest" description="Disordered" evidence="1">
    <location>
        <begin position="1"/>
        <end position="20"/>
    </location>
</feature>
<protein>
    <submittedName>
        <fullName evidence="3">Anthranilate/para-aminobenzoate synthase component I</fullName>
    </submittedName>
</protein>
<gene>
    <name evidence="3" type="ORF">EI77_01054</name>
</gene>
<feature type="domain" description="Chorismate-utilising enzyme C-terminal" evidence="2">
    <location>
        <begin position="155"/>
        <end position="411"/>
    </location>
</feature>
<dbReference type="Proteomes" id="UP000295662">
    <property type="component" value="Unassembled WGS sequence"/>
</dbReference>
<evidence type="ECO:0000313" key="4">
    <source>
        <dbReference type="Proteomes" id="UP000295662"/>
    </source>
</evidence>
<dbReference type="AlphaFoldDB" id="A0A4R7SRX0"/>
<proteinExistence type="predicted"/>
<dbReference type="Gene3D" id="3.60.120.10">
    <property type="entry name" value="Anthranilate synthase"/>
    <property type="match status" value="1"/>
</dbReference>
<evidence type="ECO:0000259" key="2">
    <source>
        <dbReference type="Pfam" id="PF00425"/>
    </source>
</evidence>
<dbReference type="InterPro" id="IPR015890">
    <property type="entry name" value="Chorismate_C"/>
</dbReference>
<dbReference type="Pfam" id="PF00425">
    <property type="entry name" value="Chorismate_bind"/>
    <property type="match status" value="1"/>
</dbReference>